<comment type="function">
    <text evidence="7">Component of the MICOS complex, a large protein complex of the mitochondrial inner membrane that plays crucial roles in the maintenance of crista junctions, inner membrane architecture, and formation of contact sites to the outer membrane.</text>
</comment>
<keyword evidence="11" id="KW-1185">Reference proteome</keyword>
<sequence>MSSCVHKLKKAQSDSRIATEFRDLVHKGQQQFKKELEAISPEVKLGQQGELLHCKMTEEELNSLIAHAHRRIEQLQRQLAAQQSLERKRVDEALTKQQEEDDTLASQRVSQEKQHWQEELRTLKQEWQHEARVEFESDLRHQLKRQAAAHSDHLTEVLRAQQKELEAIHQVVLGESLLQERDTFKMQIAGYVSRLKGIEAAVEARADMEKQMRQAQELWLACQSLYGAIKSGKPGAEVGEAQVRPLDMELAAIQEASGLHPVVSTILDAVPVEAAKRGVWTEEALVNRFENVHTSCRRVALVDEANTTPLRYFLSYLQSFFIFKGTIVEDDLVDPSNLDTFVLVESAARALEGGNLEQAVRFMNQLQGEPRRVAADWLKEAVLALEAQQAANALLAHAAASGLAAFY</sequence>
<evidence type="ECO:0000256" key="6">
    <source>
        <dbReference type="ARBA" id="ARBA00023136"/>
    </source>
</evidence>
<name>R7TEZ6_CAPTE</name>
<gene>
    <name evidence="9" type="ORF">CAPTEDRAFT_228490</name>
</gene>
<evidence type="ECO:0000256" key="3">
    <source>
        <dbReference type="ARBA" id="ARBA00022792"/>
    </source>
</evidence>
<protein>
    <recommendedName>
        <fullName evidence="7">MICOS complex subunit MIC60</fullName>
    </recommendedName>
    <alternativeName>
        <fullName evidence="7">Mitofilin</fullName>
    </alternativeName>
</protein>
<dbReference type="PANTHER" id="PTHR15415">
    <property type="entry name" value="MITOFILIN"/>
    <property type="match status" value="1"/>
</dbReference>
<evidence type="ECO:0000256" key="1">
    <source>
        <dbReference type="ARBA" id="ARBA00010877"/>
    </source>
</evidence>
<feature type="coiled-coil region" evidence="8">
    <location>
        <begin position="58"/>
        <end position="126"/>
    </location>
</feature>
<dbReference type="OMA" id="RINEMHA"/>
<dbReference type="Proteomes" id="UP000014760">
    <property type="component" value="Unassembled WGS sequence"/>
</dbReference>
<comment type="similarity">
    <text evidence="1 7">Belongs to the MICOS complex subunit Mic60 family.</text>
</comment>
<dbReference type="GO" id="GO:0042407">
    <property type="term" value="P:cristae formation"/>
    <property type="evidence" value="ECO:0007669"/>
    <property type="project" value="TreeGrafter"/>
</dbReference>
<dbReference type="PANTHER" id="PTHR15415:SF7">
    <property type="entry name" value="MICOS COMPLEX SUBUNIT MIC60"/>
    <property type="match status" value="1"/>
</dbReference>
<keyword evidence="3 7" id="KW-0999">Mitochondrion inner membrane</keyword>
<evidence type="ECO:0000313" key="10">
    <source>
        <dbReference type="EnsemblMetazoa" id="CapteP228490"/>
    </source>
</evidence>
<dbReference type="InterPro" id="IPR019133">
    <property type="entry name" value="MIC60"/>
</dbReference>
<dbReference type="EnsemblMetazoa" id="CapteT228490">
    <property type="protein sequence ID" value="CapteP228490"/>
    <property type="gene ID" value="CapteG228490"/>
</dbReference>
<reference evidence="11" key="1">
    <citation type="submission" date="2012-12" db="EMBL/GenBank/DDBJ databases">
        <authorList>
            <person name="Hellsten U."/>
            <person name="Grimwood J."/>
            <person name="Chapman J.A."/>
            <person name="Shapiro H."/>
            <person name="Aerts A."/>
            <person name="Otillar R.P."/>
            <person name="Terry A.Y."/>
            <person name="Boore J.L."/>
            <person name="Simakov O."/>
            <person name="Marletaz F."/>
            <person name="Cho S.-J."/>
            <person name="Edsinger-Gonzales E."/>
            <person name="Havlak P."/>
            <person name="Kuo D.-H."/>
            <person name="Larsson T."/>
            <person name="Lv J."/>
            <person name="Arendt D."/>
            <person name="Savage R."/>
            <person name="Osoegawa K."/>
            <person name="de Jong P."/>
            <person name="Lindberg D.R."/>
            <person name="Seaver E.C."/>
            <person name="Weisblat D.A."/>
            <person name="Putnam N.H."/>
            <person name="Grigoriev I.V."/>
            <person name="Rokhsar D.S."/>
        </authorList>
    </citation>
    <scope>NUCLEOTIDE SEQUENCE</scope>
    <source>
        <strain evidence="11">I ESC-2004</strain>
    </source>
</reference>
<evidence type="ECO:0000313" key="11">
    <source>
        <dbReference type="Proteomes" id="UP000014760"/>
    </source>
</evidence>
<dbReference type="EMBL" id="KB310269">
    <property type="protein sequence ID" value="ELT92067.1"/>
    <property type="molecule type" value="Genomic_DNA"/>
</dbReference>
<accession>R7TEZ6</accession>
<reference evidence="10" key="3">
    <citation type="submission" date="2015-06" db="UniProtKB">
        <authorList>
            <consortium name="EnsemblMetazoa"/>
        </authorList>
    </citation>
    <scope>IDENTIFICATION</scope>
</reference>
<keyword evidence="5 7" id="KW-0496">Mitochondrion</keyword>
<dbReference type="GO" id="GO:0061617">
    <property type="term" value="C:MICOS complex"/>
    <property type="evidence" value="ECO:0007669"/>
    <property type="project" value="TreeGrafter"/>
</dbReference>
<dbReference type="HOGENOM" id="CLU_021851_2_0_1"/>
<evidence type="ECO:0000256" key="7">
    <source>
        <dbReference type="RuleBase" id="RU363000"/>
    </source>
</evidence>
<comment type="subunit">
    <text evidence="7">Component of the mitochondrial contact site and cristae organizing system (MICOS) complex.</text>
</comment>
<evidence type="ECO:0000256" key="5">
    <source>
        <dbReference type="ARBA" id="ARBA00023128"/>
    </source>
</evidence>
<organism evidence="9">
    <name type="scientific">Capitella teleta</name>
    <name type="common">Polychaete worm</name>
    <dbReference type="NCBI Taxonomy" id="283909"/>
    <lineage>
        <taxon>Eukaryota</taxon>
        <taxon>Metazoa</taxon>
        <taxon>Spiralia</taxon>
        <taxon>Lophotrochozoa</taxon>
        <taxon>Annelida</taxon>
        <taxon>Polychaeta</taxon>
        <taxon>Sedentaria</taxon>
        <taxon>Scolecida</taxon>
        <taxon>Capitellidae</taxon>
        <taxon>Capitella</taxon>
    </lineage>
</organism>
<keyword evidence="6" id="KW-0472">Membrane</keyword>
<keyword evidence="2 7" id="KW-0812">Transmembrane</keyword>
<dbReference type="EMBL" id="AMQN01013513">
    <property type="status" value="NOT_ANNOTATED_CDS"/>
    <property type="molecule type" value="Genomic_DNA"/>
</dbReference>
<keyword evidence="4" id="KW-1133">Transmembrane helix</keyword>
<keyword evidence="8" id="KW-0175">Coiled coil</keyword>
<reference evidence="9 11" key="2">
    <citation type="journal article" date="2013" name="Nature">
        <title>Insights into bilaterian evolution from three spiralian genomes.</title>
        <authorList>
            <person name="Simakov O."/>
            <person name="Marletaz F."/>
            <person name="Cho S.J."/>
            <person name="Edsinger-Gonzales E."/>
            <person name="Havlak P."/>
            <person name="Hellsten U."/>
            <person name="Kuo D.H."/>
            <person name="Larsson T."/>
            <person name="Lv J."/>
            <person name="Arendt D."/>
            <person name="Savage R."/>
            <person name="Osoegawa K."/>
            <person name="de Jong P."/>
            <person name="Grimwood J."/>
            <person name="Chapman J.A."/>
            <person name="Shapiro H."/>
            <person name="Aerts A."/>
            <person name="Otillar R.P."/>
            <person name="Terry A.Y."/>
            <person name="Boore J.L."/>
            <person name="Grigoriev I.V."/>
            <person name="Lindberg D.R."/>
            <person name="Seaver E.C."/>
            <person name="Weisblat D.A."/>
            <person name="Putnam N.H."/>
            <person name="Rokhsar D.S."/>
        </authorList>
    </citation>
    <scope>NUCLEOTIDE SEQUENCE</scope>
    <source>
        <strain evidence="9 11">I ESC-2004</strain>
    </source>
</reference>
<evidence type="ECO:0000256" key="8">
    <source>
        <dbReference type="SAM" id="Coils"/>
    </source>
</evidence>
<evidence type="ECO:0000256" key="4">
    <source>
        <dbReference type="ARBA" id="ARBA00022989"/>
    </source>
</evidence>
<dbReference type="AlphaFoldDB" id="R7TEZ6"/>
<evidence type="ECO:0000313" key="9">
    <source>
        <dbReference type="EMBL" id="ELT92067.1"/>
    </source>
</evidence>
<evidence type="ECO:0000256" key="2">
    <source>
        <dbReference type="ARBA" id="ARBA00022692"/>
    </source>
</evidence>
<dbReference type="OrthoDB" id="10261039at2759"/>
<dbReference type="Pfam" id="PF09731">
    <property type="entry name" value="Mitofilin"/>
    <property type="match status" value="1"/>
</dbReference>
<dbReference type="STRING" id="283909.R7TEZ6"/>
<comment type="subcellular location">
    <subcellularLocation>
        <location evidence="7">Mitochondrion inner membrane</location>
        <topology evidence="7">Single-pass membrane protein</topology>
    </subcellularLocation>
</comment>
<dbReference type="FunCoup" id="R7TEZ6">
    <property type="interactions" value="1035"/>
</dbReference>
<proteinExistence type="inferred from homology"/>